<dbReference type="SUPFAM" id="SSF88697">
    <property type="entry name" value="PUA domain-like"/>
    <property type="match status" value="1"/>
</dbReference>
<gene>
    <name evidence="2" type="ORF">CI088_15780</name>
</gene>
<dbReference type="InterPro" id="IPR015947">
    <property type="entry name" value="PUA-like_sf"/>
</dbReference>
<evidence type="ECO:0000313" key="3">
    <source>
        <dbReference type="Proteomes" id="UP000249828"/>
    </source>
</evidence>
<dbReference type="Proteomes" id="UP000249828">
    <property type="component" value="Unassembled WGS sequence"/>
</dbReference>
<reference evidence="2 3" key="1">
    <citation type="submission" date="2017-11" db="EMBL/GenBank/DDBJ databases">
        <title>Draft genome sequence of Enterococcus plantarum TRW2 strain isolated from lettuce.</title>
        <authorList>
            <person name="Kim E.B."/>
            <person name="Marco M.L."/>
            <person name="Williams T.R."/>
            <person name="You I.H."/>
        </authorList>
    </citation>
    <scope>NUCLEOTIDE SEQUENCE [LARGE SCALE GENOMIC DNA]</scope>
    <source>
        <strain evidence="2 3">TRW2</strain>
    </source>
</reference>
<proteinExistence type="predicted"/>
<dbReference type="InterPro" id="IPR039440">
    <property type="entry name" value="DUF3850"/>
</dbReference>
<protein>
    <submittedName>
        <fullName evidence="2">RNA-binding protein</fullName>
    </submittedName>
</protein>
<accession>A0A2W3Z188</accession>
<evidence type="ECO:0000313" key="2">
    <source>
        <dbReference type="EMBL" id="PZL70107.1"/>
    </source>
</evidence>
<dbReference type="AlphaFoldDB" id="A0A2W3Z188"/>
<dbReference type="Pfam" id="PF12961">
    <property type="entry name" value="DUF3850"/>
    <property type="match status" value="1"/>
</dbReference>
<dbReference type="Gene3D" id="2.30.130.30">
    <property type="entry name" value="Hypothetical protein"/>
    <property type="match status" value="1"/>
</dbReference>
<feature type="domain" description="DUF3850" evidence="1">
    <location>
        <begin position="3"/>
        <end position="74"/>
    </location>
</feature>
<dbReference type="STRING" id="1077675.BCR22_07255"/>
<organism evidence="2 3">
    <name type="scientific">Enterococcus plantarum</name>
    <dbReference type="NCBI Taxonomy" id="1077675"/>
    <lineage>
        <taxon>Bacteria</taxon>
        <taxon>Bacillati</taxon>
        <taxon>Bacillota</taxon>
        <taxon>Bacilli</taxon>
        <taxon>Lactobacillales</taxon>
        <taxon>Enterococcaceae</taxon>
        <taxon>Enterococcus</taxon>
    </lineage>
</organism>
<dbReference type="RefSeq" id="WP_111248856.1">
    <property type="nucleotide sequence ID" value="NZ_PIEU01000124.1"/>
</dbReference>
<keyword evidence="3" id="KW-1185">Reference proteome</keyword>
<comment type="caution">
    <text evidence="2">The sequence shown here is derived from an EMBL/GenBank/DDBJ whole genome shotgun (WGS) entry which is preliminary data.</text>
</comment>
<dbReference type="EMBL" id="PIEU01000124">
    <property type="protein sequence ID" value="PZL70107.1"/>
    <property type="molecule type" value="Genomic_DNA"/>
</dbReference>
<sequence length="82" mass="9713">MKTHYLKIAPIFYRDVVSGKKKFEIRVNDRNFLEGDHLILHEYENGEYTGNEVEVLVTYIPDFPLPDDYVVMGIELYKEESQ</sequence>
<name>A0A2W3Z188_9ENTE</name>
<evidence type="ECO:0000259" key="1">
    <source>
        <dbReference type="Pfam" id="PF12961"/>
    </source>
</evidence>